<organism evidence="3 4">
    <name type="scientific">Prauserella muralis</name>
    <dbReference type="NCBI Taxonomy" id="588067"/>
    <lineage>
        <taxon>Bacteria</taxon>
        <taxon>Bacillati</taxon>
        <taxon>Actinomycetota</taxon>
        <taxon>Actinomycetes</taxon>
        <taxon>Pseudonocardiales</taxon>
        <taxon>Pseudonocardiaceae</taxon>
        <taxon>Prauserella</taxon>
    </lineage>
</organism>
<dbReference type="PANTHER" id="PTHR43214:SF43">
    <property type="entry name" value="TWO-COMPONENT RESPONSE REGULATOR"/>
    <property type="match status" value="1"/>
</dbReference>
<dbReference type="AlphaFoldDB" id="A0A2V4ATZ9"/>
<dbReference type="SUPFAM" id="SSF46894">
    <property type="entry name" value="C-terminal effector domain of the bipartite response regulators"/>
    <property type="match status" value="1"/>
</dbReference>
<dbReference type="GO" id="GO:0006355">
    <property type="term" value="P:regulation of DNA-templated transcription"/>
    <property type="evidence" value="ECO:0007669"/>
    <property type="project" value="InterPro"/>
</dbReference>
<dbReference type="SUPFAM" id="SSF52540">
    <property type="entry name" value="P-loop containing nucleoside triphosphate hydrolases"/>
    <property type="match status" value="1"/>
</dbReference>
<dbReference type="EMBL" id="MASW01000004">
    <property type="protein sequence ID" value="PXY24722.1"/>
    <property type="molecule type" value="Genomic_DNA"/>
</dbReference>
<evidence type="ECO:0000313" key="3">
    <source>
        <dbReference type="EMBL" id="PXY24722.1"/>
    </source>
</evidence>
<dbReference type="Pfam" id="PF00196">
    <property type="entry name" value="GerE"/>
    <property type="match status" value="1"/>
</dbReference>
<evidence type="ECO:0000256" key="1">
    <source>
        <dbReference type="ARBA" id="ARBA00023125"/>
    </source>
</evidence>
<feature type="domain" description="HTH luxR-type" evidence="2">
    <location>
        <begin position="785"/>
        <end position="850"/>
    </location>
</feature>
<dbReference type="SMART" id="SM00421">
    <property type="entry name" value="HTH_LUXR"/>
    <property type="match status" value="1"/>
</dbReference>
<evidence type="ECO:0000313" key="4">
    <source>
        <dbReference type="Proteomes" id="UP000249915"/>
    </source>
</evidence>
<gene>
    <name evidence="3" type="ORF">BAY60_19080</name>
</gene>
<sequence>MRWPATGGSGVVLSGAAGVGKTRLAREALELARERGATVRWAYGTASARTMPLGAFAGLLGELAAEPALLLRHAADALTGGQARVVLGVDDAHLLDEVSAMLVHHLVVRRVATVVATLRSGEPVPGAVRALWKDGHVPRLEIRPLSEPETAALLEAALEGPVESAAVHCLWSLTGGNPMLLRHLADGELAAGRLRHVEGLWCWRGQAQLSVELAELVRERMGELARPVRDVLDLLALGEPLGHAALARLTGPDAIEDAESAGLVRLDTDGRRLPVRLAHPLYGEVRRAELGVARARRLRGRIATSIAGTGGRRSGDTVRRAVLTLDSDLTPDPVLFESAAREALRLLDLGLCERLARAAVDAGAGREAKLALGYALTWLSKGPEAEQVFGELHASAGAGPERAHLALVRTGNLFWTMRDEAAADAVLSAALAETTDASARAALTAMRVALDASLARARTALGSGLRLLDSPLLGGQVRALAAVGVMAAAAVLGRVDDVRRAAPVAYEAARTSDAGVLRFGISDSHILALRLSGNVREIEPIARERRADSVDVPGPPQLMGLVLLGQAALAAGRVRTAVRWLREARAGLRAVATHEFRFRCRLHLTQALALAGETEAARRLLAELDAERHPAYRFHEPDVVLAGAWVCAAEGATREAIAAARSAADCARDADAPAYEVLALNIGVCFGDRDAGGRLGELVSRVQGPRAPTALAHAQALAEQDGAALLSVAGRYEAMGDRLAAADAAAQAATACARRGLRGSAAVAAARAHHLAEACEGARTPALAAAASPLPLTAREREVVTLAAQGLSNRDIARRLVLSVRTVEGHLYRVGTKLGVGDRAELAALLRQAHIE</sequence>
<name>A0A2V4ATZ9_9PSEU</name>
<evidence type="ECO:0000259" key="2">
    <source>
        <dbReference type="PROSITE" id="PS50043"/>
    </source>
</evidence>
<keyword evidence="4" id="KW-1185">Reference proteome</keyword>
<reference evidence="3 4" key="1">
    <citation type="submission" date="2016-07" db="EMBL/GenBank/DDBJ databases">
        <title>Draft genome sequence of Prauserella muralis DSM 45305, isolated from a mould-covered wall in an indoor environment.</title>
        <authorList>
            <person name="Ruckert C."/>
            <person name="Albersmeier A."/>
            <person name="Jiang C.-L."/>
            <person name="Jiang Y."/>
            <person name="Kalinowski J."/>
            <person name="Schneider O."/>
            <person name="Winkler A."/>
            <person name="Zotchev S.B."/>
        </authorList>
    </citation>
    <scope>NUCLEOTIDE SEQUENCE [LARGE SCALE GENOMIC DNA]</scope>
    <source>
        <strain evidence="3 4">DSM 45305</strain>
    </source>
</reference>
<protein>
    <recommendedName>
        <fullName evidence="2">HTH luxR-type domain-containing protein</fullName>
    </recommendedName>
</protein>
<comment type="caution">
    <text evidence="3">The sequence shown here is derived from an EMBL/GenBank/DDBJ whole genome shotgun (WGS) entry which is preliminary data.</text>
</comment>
<dbReference type="PROSITE" id="PS50043">
    <property type="entry name" value="HTH_LUXR_2"/>
    <property type="match status" value="1"/>
</dbReference>
<accession>A0A2V4ATZ9</accession>
<dbReference type="InterPro" id="IPR016032">
    <property type="entry name" value="Sig_transdc_resp-reg_C-effctor"/>
</dbReference>
<dbReference type="Gene3D" id="1.10.10.10">
    <property type="entry name" value="Winged helix-like DNA-binding domain superfamily/Winged helix DNA-binding domain"/>
    <property type="match status" value="1"/>
</dbReference>
<dbReference type="InterPro" id="IPR036388">
    <property type="entry name" value="WH-like_DNA-bd_sf"/>
</dbReference>
<dbReference type="PRINTS" id="PR00038">
    <property type="entry name" value="HTHLUXR"/>
</dbReference>
<dbReference type="PANTHER" id="PTHR43214">
    <property type="entry name" value="TWO-COMPONENT RESPONSE REGULATOR"/>
    <property type="match status" value="1"/>
</dbReference>
<dbReference type="InterPro" id="IPR027417">
    <property type="entry name" value="P-loop_NTPase"/>
</dbReference>
<keyword evidence="1" id="KW-0238">DNA-binding</keyword>
<dbReference type="GO" id="GO:0016887">
    <property type="term" value="F:ATP hydrolysis activity"/>
    <property type="evidence" value="ECO:0007669"/>
    <property type="project" value="InterPro"/>
</dbReference>
<dbReference type="Pfam" id="PF13401">
    <property type="entry name" value="AAA_22"/>
    <property type="match status" value="1"/>
</dbReference>
<dbReference type="Proteomes" id="UP000249915">
    <property type="component" value="Unassembled WGS sequence"/>
</dbReference>
<dbReference type="GO" id="GO:0003677">
    <property type="term" value="F:DNA binding"/>
    <property type="evidence" value="ECO:0007669"/>
    <property type="project" value="UniProtKB-KW"/>
</dbReference>
<dbReference type="CDD" id="cd06170">
    <property type="entry name" value="LuxR_C_like"/>
    <property type="match status" value="1"/>
</dbReference>
<proteinExistence type="predicted"/>
<dbReference type="InterPro" id="IPR039420">
    <property type="entry name" value="WalR-like"/>
</dbReference>
<dbReference type="InterPro" id="IPR049945">
    <property type="entry name" value="AAA_22"/>
</dbReference>
<dbReference type="InterPro" id="IPR000792">
    <property type="entry name" value="Tscrpt_reg_LuxR_C"/>
</dbReference>
<dbReference type="PROSITE" id="PS00622">
    <property type="entry name" value="HTH_LUXR_1"/>
    <property type="match status" value="1"/>
</dbReference>